<name>A0A9X1FQ84_9FLAO</name>
<protein>
    <submittedName>
        <fullName evidence="1">Uncharacterized protein</fullName>
    </submittedName>
</protein>
<keyword evidence="2" id="KW-1185">Reference proteome</keyword>
<dbReference type="RefSeq" id="WP_219053224.1">
    <property type="nucleotide sequence ID" value="NZ_JAHWDP010000005.1"/>
</dbReference>
<reference evidence="1" key="1">
    <citation type="submission" date="2021-07" db="EMBL/GenBank/DDBJ databases">
        <title>Aureisphaera sp. CAU 1614 isolated from sea sediment.</title>
        <authorList>
            <person name="Kim W."/>
        </authorList>
    </citation>
    <scope>NUCLEOTIDE SEQUENCE</scope>
    <source>
        <strain evidence="1">CAU 1614</strain>
    </source>
</reference>
<organism evidence="1 2">
    <name type="scientific">Halomarinibacterium sedimenti</name>
    <dbReference type="NCBI Taxonomy" id="2857106"/>
    <lineage>
        <taxon>Bacteria</taxon>
        <taxon>Pseudomonadati</taxon>
        <taxon>Bacteroidota</taxon>
        <taxon>Flavobacteriia</taxon>
        <taxon>Flavobacteriales</taxon>
        <taxon>Flavobacteriaceae</taxon>
        <taxon>Halomarinibacterium</taxon>
    </lineage>
</organism>
<dbReference type="Proteomes" id="UP001138686">
    <property type="component" value="Unassembled WGS sequence"/>
</dbReference>
<dbReference type="EMBL" id="JAHWDP010000005">
    <property type="protein sequence ID" value="MBW2938694.1"/>
    <property type="molecule type" value="Genomic_DNA"/>
</dbReference>
<comment type="caution">
    <text evidence="1">The sequence shown here is derived from an EMBL/GenBank/DDBJ whole genome shotgun (WGS) entry which is preliminary data.</text>
</comment>
<sequence length="178" mass="20367">MKRIFLICLIVPSIVLSQERTVTEIELIPNETISVEGSLSEGEKMEDLSWAWQSNNACFPATQYHKFTGNHVLYTGIIPTYSELFIKVIPKDEDANFSVYAYQVGVDNNALPPNLQSCVRCEVDHKWDRKWKGKTQDHTRNVKYILALNRSYRFVIGITGANELTEGDFTLEIFTKSN</sequence>
<evidence type="ECO:0000313" key="2">
    <source>
        <dbReference type="Proteomes" id="UP001138686"/>
    </source>
</evidence>
<evidence type="ECO:0000313" key="1">
    <source>
        <dbReference type="EMBL" id="MBW2938694.1"/>
    </source>
</evidence>
<accession>A0A9X1FQ84</accession>
<gene>
    <name evidence="1" type="ORF">KXJ69_11285</name>
</gene>
<proteinExistence type="predicted"/>
<dbReference type="AlphaFoldDB" id="A0A9X1FQ84"/>